<evidence type="ECO:0000313" key="3">
    <source>
        <dbReference type="Proteomes" id="UP000451860"/>
    </source>
</evidence>
<evidence type="ECO:0000313" key="2">
    <source>
        <dbReference type="EMBL" id="KAE8764344.1"/>
    </source>
</evidence>
<evidence type="ECO:0000256" key="1">
    <source>
        <dbReference type="SAM" id="Phobius"/>
    </source>
</evidence>
<feature type="transmembrane region" description="Helical" evidence="1">
    <location>
        <begin position="18"/>
        <end position="39"/>
    </location>
</feature>
<keyword evidence="3" id="KW-1185">Reference proteome</keyword>
<comment type="caution">
    <text evidence="2">The sequence shown here is derived from an EMBL/GenBank/DDBJ whole genome shotgun (WGS) entry which is preliminary data.</text>
</comment>
<feature type="transmembrane region" description="Helical" evidence="1">
    <location>
        <begin position="45"/>
        <end position="71"/>
    </location>
</feature>
<dbReference type="Proteomes" id="UP000451860">
    <property type="component" value="Unassembled WGS sequence"/>
</dbReference>
<protein>
    <submittedName>
        <fullName evidence="2">Uncharacterized protein</fullName>
    </submittedName>
</protein>
<keyword evidence="1" id="KW-0472">Membrane</keyword>
<sequence>MSTDVTTDRAVRALRTTLGVSAGACLVLGVMGLAITLLTGTDSPALWPGVSLLALGQLVMLVAAGAAGAGLRAVLRGAEPRPVTTRVRATLGTLRTVLAVALVVGVVAWILVRPSAVVAVVACGLVAAQGAVALHLLRR</sequence>
<keyword evidence="1" id="KW-1133">Transmembrane helix</keyword>
<organism evidence="2 3">
    <name type="scientific">Georgenia thermotolerans</name>
    <dbReference type="NCBI Taxonomy" id="527326"/>
    <lineage>
        <taxon>Bacteria</taxon>
        <taxon>Bacillati</taxon>
        <taxon>Actinomycetota</taxon>
        <taxon>Actinomycetes</taxon>
        <taxon>Micrococcales</taxon>
        <taxon>Bogoriellaceae</taxon>
        <taxon>Georgenia</taxon>
    </lineage>
</organism>
<gene>
    <name evidence="2" type="ORF">GB883_09330</name>
</gene>
<dbReference type="AlphaFoldDB" id="A0A7J5UQF3"/>
<dbReference type="RefSeq" id="WP_152204075.1">
    <property type="nucleotide sequence ID" value="NZ_VUKF01000042.1"/>
</dbReference>
<proteinExistence type="predicted"/>
<feature type="transmembrane region" description="Helical" evidence="1">
    <location>
        <begin position="92"/>
        <end position="111"/>
    </location>
</feature>
<accession>A0A7J5UQF3</accession>
<dbReference type="EMBL" id="WHJE01000035">
    <property type="protein sequence ID" value="KAE8764344.1"/>
    <property type="molecule type" value="Genomic_DNA"/>
</dbReference>
<reference evidence="2 3" key="1">
    <citation type="submission" date="2019-10" db="EMBL/GenBank/DDBJ databases">
        <title>Georgenia wutianyii sp. nov. and Georgenia yuyongxinii sp. nov. isolated from plateau pika (Ochotona curzoniae) in the Qinghai-Tibet plateau of China.</title>
        <authorList>
            <person name="Tian Z."/>
        </authorList>
    </citation>
    <scope>NUCLEOTIDE SEQUENCE [LARGE SCALE GENOMIC DNA]</scope>
    <source>
        <strain evidence="2 3">DSM 21501</strain>
    </source>
</reference>
<keyword evidence="1" id="KW-0812">Transmembrane</keyword>
<feature type="transmembrane region" description="Helical" evidence="1">
    <location>
        <begin position="117"/>
        <end position="137"/>
    </location>
</feature>
<dbReference type="OrthoDB" id="9992681at2"/>
<name>A0A7J5UQF3_9MICO</name>